<comment type="caution">
    <text evidence="1">The sequence shown here is derived from an EMBL/GenBank/DDBJ whole genome shotgun (WGS) entry which is preliminary data.</text>
</comment>
<reference evidence="1 2" key="1">
    <citation type="journal article" date="2013" name="Curr. Biol.">
        <title>The Genome of the Foraminiferan Reticulomyxa filosa.</title>
        <authorList>
            <person name="Glockner G."/>
            <person name="Hulsmann N."/>
            <person name="Schleicher M."/>
            <person name="Noegel A.A."/>
            <person name="Eichinger L."/>
            <person name="Gallinger C."/>
            <person name="Pawlowski J."/>
            <person name="Sierra R."/>
            <person name="Euteneuer U."/>
            <person name="Pillet L."/>
            <person name="Moustafa A."/>
            <person name="Platzer M."/>
            <person name="Groth M."/>
            <person name="Szafranski K."/>
            <person name="Schliwa M."/>
        </authorList>
    </citation>
    <scope>NUCLEOTIDE SEQUENCE [LARGE SCALE GENOMIC DNA]</scope>
</reference>
<name>X6MMY6_RETFI</name>
<dbReference type="Proteomes" id="UP000023152">
    <property type="component" value="Unassembled WGS sequence"/>
</dbReference>
<dbReference type="EMBL" id="ASPP01019206">
    <property type="protein sequence ID" value="ETO15353.1"/>
    <property type="molecule type" value="Genomic_DNA"/>
</dbReference>
<keyword evidence="2" id="KW-1185">Reference proteome</keyword>
<evidence type="ECO:0000313" key="2">
    <source>
        <dbReference type="Proteomes" id="UP000023152"/>
    </source>
</evidence>
<evidence type="ECO:0000313" key="1">
    <source>
        <dbReference type="EMBL" id="ETO15353.1"/>
    </source>
</evidence>
<protein>
    <submittedName>
        <fullName evidence="1">Uncharacterized protein</fullName>
    </submittedName>
</protein>
<organism evidence="1 2">
    <name type="scientific">Reticulomyxa filosa</name>
    <dbReference type="NCBI Taxonomy" id="46433"/>
    <lineage>
        <taxon>Eukaryota</taxon>
        <taxon>Sar</taxon>
        <taxon>Rhizaria</taxon>
        <taxon>Retaria</taxon>
        <taxon>Foraminifera</taxon>
        <taxon>Monothalamids</taxon>
        <taxon>Reticulomyxidae</taxon>
        <taxon>Reticulomyxa</taxon>
    </lineage>
</organism>
<sequence length="523" mass="59146">MSGCNVDGKKDARYNARLPLHELSNTKHALNMTTQSGAVKATNLEGMRKKKALISENDKGSTFQHWKLSKYKTTSKSDDLLRKSQPQSIIGTHTQTEKATSCALSHTNNEAFITQNKAMQKLAAAKEKLHYRNFLSDKESVGLCTHMYTLNTQSSRTKKSGWSQNVLTSGSNEDDSIVKTRADICASKLDRIDNYEYRLQNKRNRATDASTDNDHKVGRNEIGLNGTLTSGMNVHCASIEDKNGDKEDEETRNTHKNADIDALSINEEKTLCDILGQTVETKGHDCESLINKNHDKDNEQLTRIKKKEKEEGECLLTGLEISKEEKRFGPEVQMKRSSAENAFNADEAKNRDLYSVLNTDIGVNQRGVVDDVQVQRDKRDSLPFDLMSANWNVCDPALKYKVYGGSDDDTWAKYPIDQVQRDNETKPNVPELSLLSDFTLNSHSNLGDSNGSNVFRKSADKSLHVFPSNEKRTEQKHWKLSDVQPVPLSECVCSNNGQKQREKKNKQTIKKLLLFFFFFWCFI</sequence>
<accession>X6MMY6</accession>
<dbReference type="AlphaFoldDB" id="X6MMY6"/>
<gene>
    <name evidence="1" type="ORF">RFI_22017</name>
</gene>
<proteinExistence type="predicted"/>